<proteinExistence type="inferred from homology"/>
<dbReference type="EC" id="5.4.99.25" evidence="5"/>
<feature type="domain" description="Pseudouridine synthase II N-terminal" evidence="6">
    <location>
        <begin position="31"/>
        <end position="185"/>
    </location>
</feature>
<dbReference type="Gene3D" id="3.30.2350.10">
    <property type="entry name" value="Pseudouridine synthase"/>
    <property type="match status" value="1"/>
</dbReference>
<dbReference type="NCBIfam" id="TIGR00431">
    <property type="entry name" value="TruB"/>
    <property type="match status" value="1"/>
</dbReference>
<evidence type="ECO:0000313" key="8">
    <source>
        <dbReference type="EMBL" id="OUN89221.1"/>
    </source>
</evidence>
<feature type="domain" description="tRNA pseudouridylate synthase B C-terminal" evidence="7">
    <location>
        <begin position="186"/>
        <end position="235"/>
    </location>
</feature>
<comment type="caution">
    <text evidence="8">The sequence shown here is derived from an EMBL/GenBank/DDBJ whole genome shotgun (WGS) entry which is preliminary data.</text>
</comment>
<dbReference type="HAMAP" id="MF_01080">
    <property type="entry name" value="TruB_bact"/>
    <property type="match status" value="1"/>
</dbReference>
<dbReference type="GO" id="GO:1990481">
    <property type="term" value="P:mRNA pseudouridine synthesis"/>
    <property type="evidence" value="ECO:0007669"/>
    <property type="project" value="TreeGrafter"/>
</dbReference>
<keyword evidence="9" id="KW-1185">Reference proteome</keyword>
<dbReference type="InterPro" id="IPR002501">
    <property type="entry name" value="PsdUridine_synth_N"/>
</dbReference>
<evidence type="ECO:0000313" key="9">
    <source>
        <dbReference type="Proteomes" id="UP000195781"/>
    </source>
</evidence>
<dbReference type="PANTHER" id="PTHR13767">
    <property type="entry name" value="TRNA-PSEUDOURIDINE SYNTHASE"/>
    <property type="match status" value="1"/>
</dbReference>
<reference evidence="9" key="1">
    <citation type="submission" date="2017-04" db="EMBL/GenBank/DDBJ databases">
        <title>Function of individual gut microbiota members based on whole genome sequencing of pure cultures obtained from chicken caecum.</title>
        <authorList>
            <person name="Medvecky M."/>
            <person name="Cejkova D."/>
            <person name="Polansky O."/>
            <person name="Karasova D."/>
            <person name="Kubasova T."/>
            <person name="Cizek A."/>
            <person name="Rychlik I."/>
        </authorList>
    </citation>
    <scope>NUCLEOTIDE SEQUENCE [LARGE SCALE GENOMIC DNA]</scope>
    <source>
        <strain evidence="9">An5</strain>
    </source>
</reference>
<dbReference type="PANTHER" id="PTHR13767:SF2">
    <property type="entry name" value="PSEUDOURIDYLATE SYNTHASE TRUB1"/>
    <property type="match status" value="1"/>
</dbReference>
<comment type="catalytic activity">
    <reaction evidence="1 5">
        <text>uridine(55) in tRNA = pseudouridine(55) in tRNA</text>
        <dbReference type="Rhea" id="RHEA:42532"/>
        <dbReference type="Rhea" id="RHEA-COMP:10101"/>
        <dbReference type="Rhea" id="RHEA-COMP:10102"/>
        <dbReference type="ChEBI" id="CHEBI:65314"/>
        <dbReference type="ChEBI" id="CHEBI:65315"/>
        <dbReference type="EC" id="5.4.99.25"/>
    </reaction>
</comment>
<dbReference type="RefSeq" id="WP_094335145.1">
    <property type="nucleotide sequence ID" value="NZ_NFIE01000005.1"/>
</dbReference>
<evidence type="ECO:0000256" key="3">
    <source>
        <dbReference type="ARBA" id="ARBA00022694"/>
    </source>
</evidence>
<dbReference type="InterPro" id="IPR032819">
    <property type="entry name" value="TruB_C"/>
</dbReference>
<dbReference type="Pfam" id="PF01509">
    <property type="entry name" value="TruB_N"/>
    <property type="match status" value="1"/>
</dbReference>
<dbReference type="CDD" id="cd02573">
    <property type="entry name" value="PseudoU_synth_EcTruB"/>
    <property type="match status" value="1"/>
</dbReference>
<name>A0A1Y3XVS9_9ACTN</name>
<keyword evidence="3 5" id="KW-0819">tRNA processing</keyword>
<keyword evidence="4 5" id="KW-0413">Isomerase</keyword>
<feature type="active site" description="Nucleophile" evidence="5">
    <location>
        <position position="46"/>
    </location>
</feature>
<evidence type="ECO:0000259" key="6">
    <source>
        <dbReference type="Pfam" id="PF01509"/>
    </source>
</evidence>
<comment type="similarity">
    <text evidence="2 5">Belongs to the pseudouridine synthase TruB family. Type 1 subfamily.</text>
</comment>
<dbReference type="GO" id="GO:0031119">
    <property type="term" value="P:tRNA pseudouridine synthesis"/>
    <property type="evidence" value="ECO:0007669"/>
    <property type="project" value="UniProtKB-UniRule"/>
</dbReference>
<evidence type="ECO:0000256" key="2">
    <source>
        <dbReference type="ARBA" id="ARBA00005642"/>
    </source>
</evidence>
<dbReference type="OrthoDB" id="9802309at2"/>
<dbReference type="AlphaFoldDB" id="A0A1Y3XVS9"/>
<dbReference type="SUPFAM" id="SSF55120">
    <property type="entry name" value="Pseudouridine synthase"/>
    <property type="match status" value="1"/>
</dbReference>
<protein>
    <recommendedName>
        <fullName evidence="5">tRNA pseudouridine synthase B</fullName>
        <ecNumber evidence="5">5.4.99.25</ecNumber>
    </recommendedName>
    <alternativeName>
        <fullName evidence="5">tRNA pseudouridine(55) synthase</fullName>
        <shortName evidence="5">Psi55 synthase</shortName>
    </alternativeName>
    <alternativeName>
        <fullName evidence="5">tRNA pseudouridylate synthase</fullName>
    </alternativeName>
    <alternativeName>
        <fullName evidence="5">tRNA-uridine isomerase</fullName>
    </alternativeName>
</protein>
<dbReference type="EMBL" id="NFIE01000005">
    <property type="protein sequence ID" value="OUN89221.1"/>
    <property type="molecule type" value="Genomic_DNA"/>
</dbReference>
<evidence type="ECO:0000256" key="4">
    <source>
        <dbReference type="ARBA" id="ARBA00023235"/>
    </source>
</evidence>
<dbReference type="InterPro" id="IPR014780">
    <property type="entry name" value="tRNA_psdUridine_synth_TruB"/>
</dbReference>
<dbReference type="GO" id="GO:0160148">
    <property type="term" value="F:tRNA pseudouridine(55) synthase activity"/>
    <property type="evidence" value="ECO:0007669"/>
    <property type="project" value="UniProtKB-EC"/>
</dbReference>
<evidence type="ECO:0000256" key="1">
    <source>
        <dbReference type="ARBA" id="ARBA00000385"/>
    </source>
</evidence>
<dbReference type="GO" id="GO:0003723">
    <property type="term" value="F:RNA binding"/>
    <property type="evidence" value="ECO:0007669"/>
    <property type="project" value="InterPro"/>
</dbReference>
<dbReference type="Proteomes" id="UP000195781">
    <property type="component" value="Unassembled WGS sequence"/>
</dbReference>
<evidence type="ECO:0000259" key="7">
    <source>
        <dbReference type="Pfam" id="PF16198"/>
    </source>
</evidence>
<dbReference type="InterPro" id="IPR020103">
    <property type="entry name" value="PsdUridine_synth_cat_dom_sf"/>
</dbReference>
<organism evidence="8 9">
    <name type="scientific">[Collinsella] massiliensis</name>
    <dbReference type="NCBI Taxonomy" id="1232426"/>
    <lineage>
        <taxon>Bacteria</taxon>
        <taxon>Bacillati</taxon>
        <taxon>Actinomycetota</taxon>
        <taxon>Coriobacteriia</taxon>
        <taxon>Coriobacteriales</taxon>
        <taxon>Coriobacteriaceae</taxon>
        <taxon>Enorma</taxon>
    </lineage>
</organism>
<evidence type="ECO:0000256" key="5">
    <source>
        <dbReference type="HAMAP-Rule" id="MF_01080"/>
    </source>
</evidence>
<accession>A0A1Y3XVS9</accession>
<gene>
    <name evidence="5" type="primary">truB</name>
    <name evidence="8" type="ORF">B5G02_03135</name>
</gene>
<sequence length="308" mass="32216">MARRKVAQLNALVAVDKPLGITSHDVVARVRRAVGERRVGHAGTLDPLASGVMVVGIGQATRLLGMLALDEKSYLAQIRFGAETATDDAEGEVTRRAPVRPELFDTAFAARAVAGLVGAHLQVPPAYSAISVDGVRSYARARAGEELELEARPIEVREATLFGIADDAGAPVWTVGFTVSKGTYIRALARDLGRALDSAAHLAGLRRTASGSVDAARCVALDDVTVEAVREAALDPVAALGLPALPVDEALMGDILCGKAVPVRGAEALEGGRAALTCAQRLVALADIEFGRARPRDVFPQPIEGVRP</sequence>
<dbReference type="Pfam" id="PF16198">
    <property type="entry name" value="TruB_C_2"/>
    <property type="match status" value="1"/>
</dbReference>
<comment type="function">
    <text evidence="5">Responsible for synthesis of pseudouridine from uracil-55 in the psi GC loop of transfer RNAs.</text>
</comment>